<dbReference type="InterPro" id="IPR012337">
    <property type="entry name" value="RNaseH-like_sf"/>
</dbReference>
<dbReference type="PANTHER" id="PTHR47765:SF2">
    <property type="entry name" value="EXONUCLEASE MUT-7 HOMOLOG"/>
    <property type="match status" value="1"/>
</dbReference>
<dbReference type="AlphaFoldDB" id="A0A7R9BUT8"/>
<gene>
    <name evidence="3" type="ORF">NMOB1V02_LOCUS8618</name>
</gene>
<dbReference type="Gene3D" id="3.30.420.10">
    <property type="entry name" value="Ribonuclease H-like superfamily/Ribonuclease H"/>
    <property type="match status" value="1"/>
</dbReference>
<feature type="region of interest" description="Disordered" evidence="1">
    <location>
        <begin position="671"/>
        <end position="700"/>
    </location>
</feature>
<evidence type="ECO:0000259" key="2">
    <source>
        <dbReference type="Pfam" id="PF01612"/>
    </source>
</evidence>
<feature type="compositionally biased region" description="Basic and acidic residues" evidence="1">
    <location>
        <begin position="676"/>
        <end position="687"/>
    </location>
</feature>
<dbReference type="GO" id="GO:0006139">
    <property type="term" value="P:nucleobase-containing compound metabolic process"/>
    <property type="evidence" value="ECO:0007669"/>
    <property type="project" value="InterPro"/>
</dbReference>
<dbReference type="EMBL" id="OA884555">
    <property type="protein sequence ID" value="CAD7280963.1"/>
    <property type="molecule type" value="Genomic_DNA"/>
</dbReference>
<dbReference type="InterPro" id="IPR052408">
    <property type="entry name" value="Exonuclease_MUT-7-like"/>
</dbReference>
<dbReference type="InterPro" id="IPR002562">
    <property type="entry name" value="3'-5'_exonuclease_dom"/>
</dbReference>
<evidence type="ECO:0000313" key="3">
    <source>
        <dbReference type="EMBL" id="CAD7280963.1"/>
    </source>
</evidence>
<feature type="compositionally biased region" description="Basic and acidic residues" evidence="1">
    <location>
        <begin position="85"/>
        <end position="102"/>
    </location>
</feature>
<name>A0A7R9BUT8_9CRUS</name>
<sequence>MPEIGAFRSRIVRRGDGQHRSIHSRTNDVENGTNAENQEEDVNVSRPRYPRVMVPQRGQRRQHRAGGSKHQQSSIPDDTIPGHFQRVDPDKVEDHEKPEGNPKRVKKPKSKRANKVLLRLPILPSVFTLEECSDFRKCVIQFKKLPAVSDDETLNHLEEIYKGHDPYEVALKLLLLASCMKVEPSVYKSILTVSCKVVKNFEDACAPDLQEKALVFTHSSVLKPFAEDMHGLFNVGNLSIKHVENAIKIMIKYHMYEAAMEVAQFNAIEHRYTPEDFVIPLLLRGKFKQLGSLLQQSSHFLEPALSFLDGLLARSHEDFKVEIQKFEVPEMKLKRHTIVLKVIDWQKTLGFDMRLCPQVTLACGKLQLIKLVTRFLHRKNLPYVNWCEMVEEFVAGNPLMAKLLVTELLQNGAVDEAKHWADKKGVELPEVVADGSGNHGDGVTKRRVKEFEYLDLDVDMDKVQFVDSEDGCVKAFEELSKAGEVAFATERTPGVRWKPRNFPILQLATASQVFIFDVPKLLKSSAFHEGLDNMFVSKTKIIGYNFKSKVSTLKKMVGASKQWGGKNVLDLKHLTGFFVNKNSDTNAPEDVGEQKPKLKSRFRGLRELTEAVLGKALNSSEEYSNWDNRPLRDSQMLFAVREVSVLLRIYETAGIEAEKLGKTYSDLVVPHSPRKKSVDEKAPAESKKKLRKKMKKPLDEALNSDDRHVEEILVDGKIPDIMANTKKKTDIKFVIDRALHRLSRFMIKGGCDVISFANRGGEEPIPEEWIKENRVILTDKRGFKNLKDRVPPGYCYGIRNKKLFYQVTEVCKTYSISDLDSYKKDSKEQPE</sequence>
<dbReference type="Pfam" id="PF01612">
    <property type="entry name" value="DNA_pol_A_exo1"/>
    <property type="match status" value="1"/>
</dbReference>
<dbReference type="EMBL" id="CAJPEX010002518">
    <property type="protein sequence ID" value="CAG0921115.1"/>
    <property type="molecule type" value="Genomic_DNA"/>
</dbReference>
<evidence type="ECO:0000256" key="1">
    <source>
        <dbReference type="SAM" id="MobiDB-lite"/>
    </source>
</evidence>
<evidence type="ECO:0000313" key="4">
    <source>
        <dbReference type="Proteomes" id="UP000678499"/>
    </source>
</evidence>
<dbReference type="InterPro" id="IPR036397">
    <property type="entry name" value="RNaseH_sf"/>
</dbReference>
<feature type="compositionally biased region" description="Basic residues" evidence="1">
    <location>
        <begin position="58"/>
        <end position="67"/>
    </location>
</feature>
<feature type="region of interest" description="Disordered" evidence="1">
    <location>
        <begin position="1"/>
        <end position="111"/>
    </location>
</feature>
<keyword evidence="4" id="KW-1185">Reference proteome</keyword>
<reference evidence="3" key="1">
    <citation type="submission" date="2020-11" db="EMBL/GenBank/DDBJ databases">
        <authorList>
            <person name="Tran Van P."/>
        </authorList>
    </citation>
    <scope>NUCLEOTIDE SEQUENCE</scope>
</reference>
<proteinExistence type="predicted"/>
<dbReference type="PANTHER" id="PTHR47765">
    <property type="entry name" value="3'-5' EXONUCLEASE DOMAIN-CONTAINING PROTEIN"/>
    <property type="match status" value="1"/>
</dbReference>
<dbReference type="SUPFAM" id="SSF53098">
    <property type="entry name" value="Ribonuclease H-like"/>
    <property type="match status" value="1"/>
</dbReference>
<protein>
    <recommendedName>
        <fullName evidence="2">3'-5' exonuclease domain-containing protein</fullName>
    </recommendedName>
</protein>
<dbReference type="GO" id="GO:0008408">
    <property type="term" value="F:3'-5' exonuclease activity"/>
    <property type="evidence" value="ECO:0007669"/>
    <property type="project" value="InterPro"/>
</dbReference>
<dbReference type="GO" id="GO:0003676">
    <property type="term" value="F:nucleic acid binding"/>
    <property type="evidence" value="ECO:0007669"/>
    <property type="project" value="InterPro"/>
</dbReference>
<dbReference type="Proteomes" id="UP000678499">
    <property type="component" value="Unassembled WGS sequence"/>
</dbReference>
<organism evidence="3">
    <name type="scientific">Notodromas monacha</name>
    <dbReference type="NCBI Taxonomy" id="399045"/>
    <lineage>
        <taxon>Eukaryota</taxon>
        <taxon>Metazoa</taxon>
        <taxon>Ecdysozoa</taxon>
        <taxon>Arthropoda</taxon>
        <taxon>Crustacea</taxon>
        <taxon>Oligostraca</taxon>
        <taxon>Ostracoda</taxon>
        <taxon>Podocopa</taxon>
        <taxon>Podocopida</taxon>
        <taxon>Cypridocopina</taxon>
        <taxon>Cypridoidea</taxon>
        <taxon>Cyprididae</taxon>
        <taxon>Notodromas</taxon>
    </lineage>
</organism>
<accession>A0A7R9BUT8</accession>
<feature type="domain" description="3'-5' exonuclease" evidence="2">
    <location>
        <begin position="464"/>
        <end position="651"/>
    </location>
</feature>
<dbReference type="OrthoDB" id="18193at2759"/>